<name>A0A4S3TMH3_9EURY</name>
<feature type="transmembrane region" description="Helical" evidence="1">
    <location>
        <begin position="24"/>
        <end position="48"/>
    </location>
</feature>
<evidence type="ECO:0000256" key="1">
    <source>
        <dbReference type="SAM" id="Phobius"/>
    </source>
</evidence>
<proteinExistence type="predicted"/>
<keyword evidence="3" id="KW-1185">Reference proteome</keyword>
<feature type="transmembrane region" description="Helical" evidence="1">
    <location>
        <begin position="140"/>
        <end position="162"/>
    </location>
</feature>
<feature type="transmembrane region" description="Helical" evidence="1">
    <location>
        <begin position="108"/>
        <end position="128"/>
    </location>
</feature>
<gene>
    <name evidence="2" type="ORF">D8Y22_07525</name>
</gene>
<evidence type="ECO:0000313" key="3">
    <source>
        <dbReference type="Proteomes" id="UP000318864"/>
    </source>
</evidence>
<comment type="caution">
    <text evidence="2">The sequence shown here is derived from an EMBL/GenBank/DDBJ whole genome shotgun (WGS) entry which is preliminary data.</text>
</comment>
<keyword evidence="1" id="KW-0472">Membrane</keyword>
<accession>A0A4S3TMH3</accession>
<dbReference type="RefSeq" id="WP_141464090.1">
    <property type="nucleotide sequence ID" value="NZ_RBZW01000021.1"/>
</dbReference>
<keyword evidence="1" id="KW-0812">Transmembrane</keyword>
<sequence>MEDVVDADDIEAIQWRHDASTSTFVRWGWALGVGTFFAAISIVVWWRLYDLASQTGVETVVFALTAAAVVTILALAIGDTNRHLRTLAGWLSLEPTDRTLERAMDATLGTVAMALVIGSFMVAGRLVVELDVLENVGPGPFTGVAALTLPVALVVLVLASFFSSRGALDRTNDTLYLGDPDHAIDLELIQAVSVRRIGDAAVVGLTYAQPDNQYVAGPRRIVVPPDVASEIERTVNSRP</sequence>
<protein>
    <submittedName>
        <fullName evidence="2">Uncharacterized protein</fullName>
    </submittedName>
</protein>
<evidence type="ECO:0000313" key="2">
    <source>
        <dbReference type="EMBL" id="THE65441.1"/>
    </source>
</evidence>
<keyword evidence="1" id="KW-1133">Transmembrane helix</keyword>
<organism evidence="2 3">
    <name type="scientific">Salinadaptatus halalkaliphilus</name>
    <dbReference type="NCBI Taxonomy" id="2419781"/>
    <lineage>
        <taxon>Archaea</taxon>
        <taxon>Methanobacteriati</taxon>
        <taxon>Methanobacteriota</taxon>
        <taxon>Stenosarchaea group</taxon>
        <taxon>Halobacteria</taxon>
        <taxon>Halobacteriales</taxon>
        <taxon>Natrialbaceae</taxon>
        <taxon>Salinadaptatus</taxon>
    </lineage>
</organism>
<dbReference type="Proteomes" id="UP000318864">
    <property type="component" value="Unassembled WGS sequence"/>
</dbReference>
<feature type="transmembrane region" description="Helical" evidence="1">
    <location>
        <begin position="60"/>
        <end position="78"/>
    </location>
</feature>
<dbReference type="EMBL" id="RBZW01000021">
    <property type="protein sequence ID" value="THE65441.1"/>
    <property type="molecule type" value="Genomic_DNA"/>
</dbReference>
<reference evidence="2 3" key="1">
    <citation type="submission" date="2018-10" db="EMBL/GenBank/DDBJ databases">
        <title>Natronolimnobius sp. XQ-INN 246 isolated from Inner Mongolia Autonomous Region of China.</title>
        <authorList>
            <person name="Xue Q."/>
        </authorList>
    </citation>
    <scope>NUCLEOTIDE SEQUENCE [LARGE SCALE GENOMIC DNA]</scope>
    <source>
        <strain evidence="2 3">XQ-INN 246</strain>
    </source>
</reference>
<dbReference type="AlphaFoldDB" id="A0A4S3TMH3"/>
<dbReference type="OrthoDB" id="157319at2157"/>